<dbReference type="InterPro" id="IPR010461">
    <property type="entry name" value="ComK"/>
</dbReference>
<protein>
    <submittedName>
        <fullName evidence="2">Competence transcription factor ComK</fullName>
    </submittedName>
</protein>
<dbReference type="AlphaFoldDB" id="A0A7Z7QQI4"/>
<dbReference type="GO" id="GO:0030420">
    <property type="term" value="P:establishment of competence for transformation"/>
    <property type="evidence" value="ECO:0007669"/>
    <property type="project" value="InterPro"/>
</dbReference>
<name>A0A7Z7QQI4_STASC</name>
<organism evidence="2">
    <name type="scientific">Staphylococcus schleiferi</name>
    <dbReference type="NCBI Taxonomy" id="1295"/>
    <lineage>
        <taxon>Bacteria</taxon>
        <taxon>Bacillati</taxon>
        <taxon>Bacillota</taxon>
        <taxon>Bacilli</taxon>
        <taxon>Bacillales</taxon>
        <taxon>Staphylococcaceae</taxon>
        <taxon>Staphylococcus</taxon>
    </lineage>
</organism>
<dbReference type="EMBL" id="UHEF01000001">
    <property type="protein sequence ID" value="SUM89674.1"/>
    <property type="molecule type" value="Genomic_DNA"/>
</dbReference>
<dbReference type="Proteomes" id="UP000264146">
    <property type="component" value="Chromosome"/>
</dbReference>
<reference evidence="1 3" key="2">
    <citation type="submission" date="2020-11" db="EMBL/GenBank/DDBJ databases">
        <authorList>
            <consortium name="Pathogen Informatics"/>
        </authorList>
    </citation>
    <scope>NUCLEOTIDE SEQUENCE [LARGE SCALE GENOMIC DNA]</scope>
    <source>
        <strain evidence="1 3">NCTC12218</strain>
    </source>
</reference>
<evidence type="ECO:0000313" key="1">
    <source>
        <dbReference type="EMBL" id="CAD7360244.1"/>
    </source>
</evidence>
<dbReference type="RefSeq" id="WP_126496443.1">
    <property type="nucleotide sequence ID" value="NZ_CALYEE010000050.1"/>
</dbReference>
<evidence type="ECO:0000313" key="3">
    <source>
        <dbReference type="Proteomes" id="UP000264146"/>
    </source>
</evidence>
<reference evidence="2" key="1">
    <citation type="submission" date="2018-06" db="EMBL/GenBank/DDBJ databases">
        <authorList>
            <consortium name="Pathogen Informatics"/>
            <person name="Doyle S."/>
        </authorList>
    </citation>
    <scope>NUCLEOTIDE SEQUENCE [LARGE SCALE GENOMIC DNA]</scope>
    <source>
        <strain evidence="2">NCTC12218</strain>
    </source>
</reference>
<proteinExistence type="predicted"/>
<gene>
    <name evidence="2" type="primary">comK</name>
    <name evidence="2" type="ORF">NCTC12218_01913</name>
</gene>
<sequence length="208" mass="24328">MNHKFNSAYAICKGDMFLRPVDGPDGILMSTEVFRYDGEQFVVHDRTQRIMERSCRHYGETYAGRKGQAKRIASISNKTPILLTPIYQTYFFPTHSDRVPENCWINMHYVVKLKSMKGSRCKVTFANEQSIILNVSHHSIKHQFLNCIYFAYLMGRSNQVQTHNPEKPIDYSQERFNIFEALSQYALLEKAKKEMSEKKDNDSHFLNL</sequence>
<dbReference type="Pfam" id="PF06338">
    <property type="entry name" value="ComK"/>
    <property type="match status" value="1"/>
</dbReference>
<evidence type="ECO:0000313" key="2">
    <source>
        <dbReference type="EMBL" id="SUM89674.1"/>
    </source>
</evidence>
<dbReference type="EMBL" id="LR962863">
    <property type="protein sequence ID" value="CAD7360244.1"/>
    <property type="molecule type" value="Genomic_DNA"/>
</dbReference>
<dbReference type="GeneID" id="93790510"/>
<accession>A0A7Z7QQI4</accession>